<dbReference type="AlphaFoldDB" id="A0A6M3J660"/>
<sequence>MPYTESFLTRGLADIEELIDEPIIKAKYTDARKISHLEKAHIIVLNEVNRNSKTPAVVKQDITIAANTTEYVLPHVMGSLYGVYDEDSSGGKIYYDGRSRYNPYGQRIWLAGHTLHIQSAGCLGLGTILTVEWIPSGVARLHNGTCTISSDGKTITFGDTPNAGTLDTHNQAYAGSLFRFLGVDGSIVTGNYLQERNISAYDETTREAILDVALDPVPTTDNGLLYYEVAPPIHKGMDMVVALYAAWRIMIIEGNLKRASGILAAYRNEIRNVRLTAYYSNLPEAPRLRGDSYDNRRYRRF</sequence>
<protein>
    <submittedName>
        <fullName evidence="1">Uncharacterized protein</fullName>
    </submittedName>
</protein>
<proteinExistence type="predicted"/>
<dbReference type="EMBL" id="MT141533">
    <property type="protein sequence ID" value="QJA65184.1"/>
    <property type="molecule type" value="Genomic_DNA"/>
</dbReference>
<accession>A0A6M3J660</accession>
<name>A0A6M3J660_9ZZZZ</name>
<reference evidence="1" key="1">
    <citation type="submission" date="2020-03" db="EMBL/GenBank/DDBJ databases">
        <title>The deep terrestrial virosphere.</title>
        <authorList>
            <person name="Holmfeldt K."/>
            <person name="Nilsson E."/>
            <person name="Simone D."/>
            <person name="Lopez-Fernandez M."/>
            <person name="Wu X."/>
            <person name="de Brujin I."/>
            <person name="Lundin D."/>
            <person name="Andersson A."/>
            <person name="Bertilsson S."/>
            <person name="Dopson M."/>
        </authorList>
    </citation>
    <scope>NUCLEOTIDE SEQUENCE</scope>
    <source>
        <strain evidence="2">MM415A00216</strain>
        <strain evidence="1">MM415B00427</strain>
    </source>
</reference>
<dbReference type="EMBL" id="MT142525">
    <property type="protein sequence ID" value="QJA84169.1"/>
    <property type="molecule type" value="Genomic_DNA"/>
</dbReference>
<gene>
    <name evidence="2" type="ORF">MM415A00216_0013</name>
    <name evidence="1" type="ORF">MM415B00427_0038</name>
</gene>
<organism evidence="1">
    <name type="scientific">viral metagenome</name>
    <dbReference type="NCBI Taxonomy" id="1070528"/>
    <lineage>
        <taxon>unclassified sequences</taxon>
        <taxon>metagenomes</taxon>
        <taxon>organismal metagenomes</taxon>
    </lineage>
</organism>
<evidence type="ECO:0000313" key="2">
    <source>
        <dbReference type="EMBL" id="QJA84169.1"/>
    </source>
</evidence>
<evidence type="ECO:0000313" key="1">
    <source>
        <dbReference type="EMBL" id="QJA65184.1"/>
    </source>
</evidence>